<protein>
    <submittedName>
        <fullName evidence="1">Glycosyltransferase WbuB</fullName>
    </submittedName>
</protein>
<proteinExistence type="predicted"/>
<sequence length="413" mass="47621">MENEGNQNLAILIDDYLPNSTKVASKMMHELAIELHSKGYNIDVITPIIHKGKSSFENTEKLVIDHINVLSFNSGEIKEASKVVRLVNELLMPYRAFFSFLKHFYSRKYKFVITYSPSIFWYPLVYFFRFQFKTKSYLVLRDFFPQWVIDSGIIKESSFIAKFLRWHEKRNYLAFDTIGIQSPKNLIWFQEKYQKLNLKSELLYNWVTPSDTYLVSKDKSLNQFRAKYNLQSKLIFFYGGNIGHAQDMKNLLRLAEQMLVEEEAFFVFLGSGDEVTLVKETIQNRKLKNTLYLESVSQAEYIYILSEVDVGLFSLNPEHSTHNFPGKILSYCQLGLPILGAVNPGNDIIQVIEGSGSGKISIAGDSDTLLQNAKLFLDVTLRKNMSKNSLRLIEDYFSTSKSAETIIKALNQL</sequence>
<evidence type="ECO:0000313" key="1">
    <source>
        <dbReference type="EMBL" id="TGL02349.1"/>
    </source>
</evidence>
<dbReference type="GO" id="GO:0016740">
    <property type="term" value="F:transferase activity"/>
    <property type="evidence" value="ECO:0007669"/>
    <property type="project" value="UniProtKB-KW"/>
</dbReference>
<keyword evidence="1" id="KW-0808">Transferase</keyword>
<dbReference type="Gene3D" id="3.40.50.2000">
    <property type="entry name" value="Glycogen Phosphorylase B"/>
    <property type="match status" value="2"/>
</dbReference>
<comment type="caution">
    <text evidence="1">The sequence shown here is derived from an EMBL/GenBank/DDBJ whole genome shotgun (WGS) entry which is preliminary data.</text>
</comment>
<dbReference type="Proteomes" id="UP000297641">
    <property type="component" value="Unassembled WGS sequence"/>
</dbReference>
<dbReference type="EMBL" id="RQFT01000015">
    <property type="protein sequence ID" value="TGL02349.1"/>
    <property type="molecule type" value="Genomic_DNA"/>
</dbReference>
<name>A0A7I0HMV7_9LEPT</name>
<reference evidence="1 2" key="1">
    <citation type="journal article" date="2019" name="PLoS Negl. Trop. Dis.">
        <title>Revisiting the worldwide diversity of Leptospira species in the environment.</title>
        <authorList>
            <person name="Vincent A.T."/>
            <person name="Schiettekatte O."/>
            <person name="Bourhy P."/>
            <person name="Veyrier F.J."/>
            <person name="Picardeau M."/>
        </authorList>
    </citation>
    <scope>NUCLEOTIDE SEQUENCE [LARGE SCALE GENOMIC DNA]</scope>
    <source>
        <strain evidence="1 2">201800273</strain>
    </source>
</reference>
<accession>A0A7I0HMV7</accession>
<dbReference type="RefSeq" id="WP_135771990.1">
    <property type="nucleotide sequence ID" value="NZ_RQFT01000015.1"/>
</dbReference>
<evidence type="ECO:0000313" key="2">
    <source>
        <dbReference type="Proteomes" id="UP000297641"/>
    </source>
</evidence>
<gene>
    <name evidence="1" type="ORF">EHQ43_18510</name>
</gene>
<dbReference type="SUPFAM" id="SSF53756">
    <property type="entry name" value="UDP-Glycosyltransferase/glycogen phosphorylase"/>
    <property type="match status" value="1"/>
</dbReference>
<dbReference type="AlphaFoldDB" id="A0A7I0HMV7"/>
<organism evidence="1 2">
    <name type="scientific">Leptospira bouyouniensis</name>
    <dbReference type="NCBI Taxonomy" id="2484911"/>
    <lineage>
        <taxon>Bacteria</taxon>
        <taxon>Pseudomonadati</taxon>
        <taxon>Spirochaetota</taxon>
        <taxon>Spirochaetia</taxon>
        <taxon>Leptospirales</taxon>
        <taxon>Leptospiraceae</taxon>
        <taxon>Leptospira</taxon>
    </lineage>
</organism>
<dbReference type="CDD" id="cd03794">
    <property type="entry name" value="GT4_WbuB-like"/>
    <property type="match status" value="1"/>
</dbReference>